<sequence>MSMHYKASEIVGVNPIVAMPFTPDGEIDERSFVALLEHLALTGTQGATLFGIASEFPKLDDRERERLAQMFVSTLAGSTLYRAMSVTDHSTELAVKRARYYADLGADALMLLPPFFLQPDAQAIQAHIFAVLEAVDIPVMVQYAPGETGLAITPEQLAAVASRYPHAVFKIECNPPVAYTREFLARAPQASVLNGYAGLYMLQMLEAGGKGVMPGCSFTEIYTRIYRHWLADESDQAQALHQAMLPYIQRWMSHCEYIIQVEKTILTRRGIIVSDYCRRPGWHLSAEDNALIDQFISQFHLSTAGNHR</sequence>
<name>A0A085A2M0_9ENTR</name>
<comment type="caution">
    <text evidence="5">The sequence shown here is derived from an EMBL/GenBank/DDBJ whole genome shotgun (WGS) entry which is preliminary data.</text>
</comment>
<dbReference type="eggNOG" id="COG0329">
    <property type="taxonomic scope" value="Bacteria"/>
</dbReference>
<dbReference type="Pfam" id="PF00701">
    <property type="entry name" value="DHDPS"/>
    <property type="match status" value="1"/>
</dbReference>
<comment type="similarity">
    <text evidence="1 3">Belongs to the DapA family.</text>
</comment>
<dbReference type="GO" id="GO:0005829">
    <property type="term" value="C:cytosol"/>
    <property type="evidence" value="ECO:0007669"/>
    <property type="project" value="TreeGrafter"/>
</dbReference>
<organism evidence="5 6">
    <name type="scientific">Trabulsiella guamensis ATCC 49490</name>
    <dbReference type="NCBI Taxonomy" id="1005994"/>
    <lineage>
        <taxon>Bacteria</taxon>
        <taxon>Pseudomonadati</taxon>
        <taxon>Pseudomonadota</taxon>
        <taxon>Gammaproteobacteria</taxon>
        <taxon>Enterobacterales</taxon>
        <taxon>Enterobacteriaceae</taxon>
        <taxon>Trabulsiella</taxon>
    </lineage>
</organism>
<gene>
    <name evidence="5" type="ORF">GTGU_03187</name>
</gene>
<proteinExistence type="inferred from homology"/>
<evidence type="ECO:0000313" key="5">
    <source>
        <dbReference type="EMBL" id="KFC04465.1"/>
    </source>
</evidence>
<dbReference type="Proteomes" id="UP000028630">
    <property type="component" value="Unassembled WGS sequence"/>
</dbReference>
<dbReference type="EMBL" id="JMTB01000095">
    <property type="protein sequence ID" value="KFC04465.1"/>
    <property type="molecule type" value="Genomic_DNA"/>
</dbReference>
<keyword evidence="6" id="KW-1185">Reference proteome</keyword>
<dbReference type="PIRSF" id="PIRSF001365">
    <property type="entry name" value="DHDPS"/>
    <property type="match status" value="1"/>
</dbReference>
<dbReference type="SMART" id="SM01130">
    <property type="entry name" value="DHDPS"/>
    <property type="match status" value="1"/>
</dbReference>
<dbReference type="SUPFAM" id="SSF51569">
    <property type="entry name" value="Aldolase"/>
    <property type="match status" value="1"/>
</dbReference>
<dbReference type="EC" id="4.-.-.-" evidence="5"/>
<evidence type="ECO:0000256" key="1">
    <source>
        <dbReference type="ARBA" id="ARBA00007592"/>
    </source>
</evidence>
<dbReference type="OrthoDB" id="199953at2"/>
<keyword evidence="2 3" id="KW-0456">Lyase</keyword>
<dbReference type="GO" id="GO:0008840">
    <property type="term" value="F:4-hydroxy-tetrahydrodipicolinate synthase activity"/>
    <property type="evidence" value="ECO:0007669"/>
    <property type="project" value="TreeGrafter"/>
</dbReference>
<dbReference type="AlphaFoldDB" id="A0A085A2M0"/>
<reference evidence="6" key="1">
    <citation type="submission" date="2014-05" db="EMBL/GenBank/DDBJ databases">
        <title>ATOL: Assembling a taxonomically balanced genome-scale reconstruction of the evolutionary history of the Enterobacteriaceae.</title>
        <authorList>
            <person name="Plunkett G. III"/>
            <person name="Neeno-Eckwall E.C."/>
            <person name="Glasner J.D."/>
            <person name="Perna N.T."/>
        </authorList>
    </citation>
    <scope>NUCLEOTIDE SEQUENCE [LARGE SCALE GENOMIC DNA]</scope>
    <source>
        <strain evidence="6">ATCC 49490</strain>
    </source>
</reference>
<evidence type="ECO:0000313" key="6">
    <source>
        <dbReference type="Proteomes" id="UP000028630"/>
    </source>
</evidence>
<dbReference type="CDD" id="cd00408">
    <property type="entry name" value="DHDPS-like"/>
    <property type="match status" value="1"/>
</dbReference>
<dbReference type="InterPro" id="IPR002220">
    <property type="entry name" value="DapA-like"/>
</dbReference>
<evidence type="ECO:0000256" key="2">
    <source>
        <dbReference type="ARBA" id="ARBA00023239"/>
    </source>
</evidence>
<dbReference type="RefSeq" id="WP_038159012.1">
    <property type="nucleotide sequence ID" value="NZ_JMTB01000095.1"/>
</dbReference>
<dbReference type="PANTHER" id="PTHR12128:SF66">
    <property type="entry name" value="4-HYDROXY-2-OXOGLUTARATE ALDOLASE, MITOCHONDRIAL"/>
    <property type="match status" value="1"/>
</dbReference>
<feature type="binding site" evidence="4">
    <location>
        <position position="213"/>
    </location>
    <ligand>
        <name>pyruvate</name>
        <dbReference type="ChEBI" id="CHEBI:15361"/>
    </ligand>
</feature>
<protein>
    <submittedName>
        <fullName evidence="5">Dihydrodipicolinate synthase</fullName>
        <ecNumber evidence="5">4.-.-.-</ecNumber>
    </submittedName>
</protein>
<dbReference type="Gene3D" id="3.20.20.70">
    <property type="entry name" value="Aldolase class I"/>
    <property type="match status" value="1"/>
</dbReference>
<evidence type="ECO:0000256" key="3">
    <source>
        <dbReference type="PIRNR" id="PIRNR001365"/>
    </source>
</evidence>
<dbReference type="PANTHER" id="PTHR12128">
    <property type="entry name" value="DIHYDRODIPICOLINATE SYNTHASE"/>
    <property type="match status" value="1"/>
</dbReference>
<dbReference type="InterPro" id="IPR013785">
    <property type="entry name" value="Aldolase_TIM"/>
</dbReference>
<evidence type="ECO:0000256" key="4">
    <source>
        <dbReference type="PIRSR" id="PIRSR001365-2"/>
    </source>
</evidence>
<accession>A0A085A2M0</accession>